<dbReference type="RefSeq" id="WP_252739020.1">
    <property type="nucleotide sequence ID" value="NZ_BAAAFA010000003.1"/>
</dbReference>
<sequence length="135" mass="15136">MKLTKKITTLFTQDKTTKTSSAIGSISEQYAINYLLQHGLVLVDSNVHCRQGEIDIIMLEGETYVFIEVKYRKSQAFGGAINAVSPAKQQKIKHAITFYLHNAGLNEYNTPCRIDVIALEGNLDKPEVTWLKSAF</sequence>
<accession>A0ABP3WEK2</accession>
<dbReference type="NCBIfam" id="NF009150">
    <property type="entry name" value="PRK12497.1-3"/>
    <property type="match status" value="1"/>
</dbReference>
<comment type="similarity">
    <text evidence="1 2">Belongs to the UPF0102 family.</text>
</comment>
<reference evidence="4" key="1">
    <citation type="journal article" date="2019" name="Int. J. Syst. Evol. Microbiol.">
        <title>The Global Catalogue of Microorganisms (GCM) 10K type strain sequencing project: providing services to taxonomists for standard genome sequencing and annotation.</title>
        <authorList>
            <consortium name="The Broad Institute Genomics Platform"/>
            <consortium name="The Broad Institute Genome Sequencing Center for Infectious Disease"/>
            <person name="Wu L."/>
            <person name="Ma J."/>
        </authorList>
    </citation>
    <scope>NUCLEOTIDE SEQUENCE [LARGE SCALE GENOMIC DNA]</scope>
    <source>
        <strain evidence="4">JCM 15608</strain>
    </source>
</reference>
<dbReference type="HAMAP" id="MF_00048">
    <property type="entry name" value="UPF0102"/>
    <property type="match status" value="1"/>
</dbReference>
<dbReference type="Gene3D" id="3.40.1350.10">
    <property type="match status" value="1"/>
</dbReference>
<comment type="caution">
    <text evidence="3">The sequence shown here is derived from an EMBL/GenBank/DDBJ whole genome shotgun (WGS) entry which is preliminary data.</text>
</comment>
<dbReference type="SUPFAM" id="SSF52980">
    <property type="entry name" value="Restriction endonuclease-like"/>
    <property type="match status" value="1"/>
</dbReference>
<keyword evidence="4" id="KW-1185">Reference proteome</keyword>
<dbReference type="Proteomes" id="UP001500021">
    <property type="component" value="Unassembled WGS sequence"/>
</dbReference>
<name>A0ABP3WEK2_9GAMM</name>
<dbReference type="InterPro" id="IPR003509">
    <property type="entry name" value="UPF0102_YraN-like"/>
</dbReference>
<evidence type="ECO:0000313" key="3">
    <source>
        <dbReference type="EMBL" id="GAA0814871.1"/>
    </source>
</evidence>
<evidence type="ECO:0000313" key="4">
    <source>
        <dbReference type="Proteomes" id="UP001500021"/>
    </source>
</evidence>
<dbReference type="InterPro" id="IPR011335">
    <property type="entry name" value="Restrct_endonuc-II-like"/>
</dbReference>
<dbReference type="PANTHER" id="PTHR34039">
    <property type="entry name" value="UPF0102 PROTEIN YRAN"/>
    <property type="match status" value="1"/>
</dbReference>
<dbReference type="CDD" id="cd20736">
    <property type="entry name" value="PoNe_Nuclease"/>
    <property type="match status" value="1"/>
</dbReference>
<organism evidence="3 4">
    <name type="scientific">Colwellia asteriadis</name>
    <dbReference type="NCBI Taxonomy" id="517723"/>
    <lineage>
        <taxon>Bacteria</taxon>
        <taxon>Pseudomonadati</taxon>
        <taxon>Pseudomonadota</taxon>
        <taxon>Gammaproteobacteria</taxon>
        <taxon>Alteromonadales</taxon>
        <taxon>Colwelliaceae</taxon>
        <taxon>Colwellia</taxon>
    </lineage>
</organism>
<dbReference type="InterPro" id="IPR011856">
    <property type="entry name" value="tRNA_endonuc-like_dom_sf"/>
</dbReference>
<gene>
    <name evidence="3" type="ORF">GCM10009111_12400</name>
</gene>
<dbReference type="PANTHER" id="PTHR34039:SF1">
    <property type="entry name" value="UPF0102 PROTEIN YRAN"/>
    <property type="match status" value="1"/>
</dbReference>
<proteinExistence type="inferred from homology"/>
<dbReference type="Pfam" id="PF02021">
    <property type="entry name" value="UPF0102"/>
    <property type="match status" value="1"/>
</dbReference>
<protein>
    <recommendedName>
        <fullName evidence="2">UPF0102 protein GCM10009111_12400</fullName>
    </recommendedName>
</protein>
<dbReference type="NCBIfam" id="TIGR00252">
    <property type="entry name" value="YraN family protein"/>
    <property type="match status" value="1"/>
</dbReference>
<dbReference type="EMBL" id="BAAAFA010000003">
    <property type="protein sequence ID" value="GAA0814871.1"/>
    <property type="molecule type" value="Genomic_DNA"/>
</dbReference>
<evidence type="ECO:0000256" key="1">
    <source>
        <dbReference type="ARBA" id="ARBA00006738"/>
    </source>
</evidence>
<evidence type="ECO:0000256" key="2">
    <source>
        <dbReference type="HAMAP-Rule" id="MF_00048"/>
    </source>
</evidence>